<feature type="transmembrane region" description="Helical" evidence="3">
    <location>
        <begin position="95"/>
        <end position="113"/>
    </location>
</feature>
<dbReference type="AlphaFoldDB" id="A0A1Y1WJ91"/>
<feature type="transmembrane region" description="Helical" evidence="3">
    <location>
        <begin position="119"/>
        <end position="140"/>
    </location>
</feature>
<feature type="transmembrane region" description="Helical" evidence="3">
    <location>
        <begin position="147"/>
        <end position="168"/>
    </location>
</feature>
<evidence type="ECO:0000313" key="5">
    <source>
        <dbReference type="Proteomes" id="UP000193922"/>
    </source>
</evidence>
<dbReference type="SUPFAM" id="SSF103473">
    <property type="entry name" value="MFS general substrate transporter"/>
    <property type="match status" value="1"/>
</dbReference>
<dbReference type="GO" id="GO:0016020">
    <property type="term" value="C:membrane"/>
    <property type="evidence" value="ECO:0007669"/>
    <property type="project" value="UniProtKB-SubCell"/>
</dbReference>
<proteinExistence type="inferred from homology"/>
<feature type="transmembrane region" description="Helical" evidence="3">
    <location>
        <begin position="475"/>
        <end position="492"/>
    </location>
</feature>
<dbReference type="RefSeq" id="XP_040746818.1">
    <property type="nucleotide sequence ID" value="XM_040885920.1"/>
</dbReference>
<keyword evidence="3" id="KW-0812">Transmembrane</keyword>
<keyword evidence="5" id="KW-1185">Reference proteome</keyword>
<evidence type="ECO:0000313" key="4">
    <source>
        <dbReference type="EMBL" id="ORX73607.1"/>
    </source>
</evidence>
<feature type="transmembrane region" description="Helical" evidence="3">
    <location>
        <begin position="434"/>
        <end position="455"/>
    </location>
</feature>
<feature type="transmembrane region" description="Helical" evidence="3">
    <location>
        <begin position="306"/>
        <end position="330"/>
    </location>
</feature>
<evidence type="ECO:0000256" key="1">
    <source>
        <dbReference type="ARBA" id="ARBA00004141"/>
    </source>
</evidence>
<dbReference type="InterPro" id="IPR011701">
    <property type="entry name" value="MFS"/>
</dbReference>
<feature type="transmembrane region" description="Helical" evidence="3">
    <location>
        <begin position="212"/>
        <end position="232"/>
    </location>
</feature>
<name>A0A1Y1WJ91_9FUNG</name>
<feature type="transmembrane region" description="Helical" evidence="3">
    <location>
        <begin position="379"/>
        <end position="397"/>
    </location>
</feature>
<dbReference type="OrthoDB" id="410267at2759"/>
<dbReference type="Gene3D" id="1.20.1250.20">
    <property type="entry name" value="MFS general substrate transporter like domains"/>
    <property type="match status" value="2"/>
</dbReference>
<dbReference type="InterPro" id="IPR050327">
    <property type="entry name" value="Proton-linked_MCT"/>
</dbReference>
<protein>
    <submittedName>
        <fullName evidence="4">MFS general substrate transporter</fullName>
    </submittedName>
</protein>
<sequence>MPHPSSSDATAQGSPASSRLPLKRIYSKLMDYYSYTEYKPNPAQIERNRWPWMAIPAGFLILFCYGSVYAWSVFNSPINKALSNDPDKGRAETTFYIALGVLGVTGAIFGPWIESSHPLESGYIGMVMFFAGHLMAALAIHVKRFALLYFGYGFIAGIGLGIGYVSTIDASSKWWPRARGAAAGGAVMGFGGGALAFSYINKWLIGSYSLSSAFIILGAINISAMFVCIQFICPPPPGRNIEGVPVVDTSSEVRAALDRTARDSAPAKSSVTVSETQQSYYATTLATERPTIHISLGEALKSRDFWLLYVAFLANIVFCLVVLSNLPALINRLFGREGKVPHAPPLESHVAVSIEGAFNMSGRVLVGFMSDMIGRKTTFLILLIVQIVVLACIPMTITSGHFWPFLILIWIATLCYGGGFGMVPAFLSDISCHGVFLTAWSIASVGGGLTFTGIVNHYLSSGYKRYDTKPYNVNFAWMMALVAVGLVCCLLMRSSISDRMFPAAPNQILRIRIFGRMLRVLWVPAVVWPGVDCHIWRFGRLHLELLSKEQEKNIWEEYLRLYVEQQHHLQQETGSVV</sequence>
<reference evidence="4 5" key="1">
    <citation type="submission" date="2016-07" db="EMBL/GenBank/DDBJ databases">
        <title>Pervasive Adenine N6-methylation of Active Genes in Fungi.</title>
        <authorList>
            <consortium name="DOE Joint Genome Institute"/>
            <person name="Mondo S.J."/>
            <person name="Dannebaum R.O."/>
            <person name="Kuo R.C."/>
            <person name="Labutti K."/>
            <person name="Haridas S."/>
            <person name="Kuo A."/>
            <person name="Salamov A."/>
            <person name="Ahrendt S.R."/>
            <person name="Lipzen A."/>
            <person name="Sullivan W."/>
            <person name="Andreopoulos W.B."/>
            <person name="Clum A."/>
            <person name="Lindquist E."/>
            <person name="Daum C."/>
            <person name="Ramamoorthy G.K."/>
            <person name="Gryganskyi A."/>
            <person name="Culley D."/>
            <person name="Magnuson J.K."/>
            <person name="James T.Y."/>
            <person name="O'Malley M.A."/>
            <person name="Stajich J.E."/>
            <person name="Spatafora J.W."/>
            <person name="Visel A."/>
            <person name="Grigoriev I.V."/>
        </authorList>
    </citation>
    <scope>NUCLEOTIDE SEQUENCE [LARGE SCALE GENOMIC DNA]</scope>
    <source>
        <strain evidence="4 5">ATCC 12442</strain>
    </source>
</reference>
<accession>A0A1Y1WJ91</accession>
<gene>
    <name evidence="4" type="ORF">DL89DRAFT_263651</name>
</gene>
<dbReference type="PANTHER" id="PTHR11360">
    <property type="entry name" value="MONOCARBOXYLATE TRANSPORTER"/>
    <property type="match status" value="1"/>
</dbReference>
<dbReference type="Proteomes" id="UP000193922">
    <property type="component" value="Unassembled WGS sequence"/>
</dbReference>
<comment type="caution">
    <text evidence="4">The sequence shown here is derived from an EMBL/GenBank/DDBJ whole genome shotgun (WGS) entry which is preliminary data.</text>
</comment>
<keyword evidence="3" id="KW-0472">Membrane</keyword>
<dbReference type="InterPro" id="IPR036259">
    <property type="entry name" value="MFS_trans_sf"/>
</dbReference>
<dbReference type="GO" id="GO:0022857">
    <property type="term" value="F:transmembrane transporter activity"/>
    <property type="evidence" value="ECO:0007669"/>
    <property type="project" value="InterPro"/>
</dbReference>
<comment type="subcellular location">
    <subcellularLocation>
        <location evidence="1">Membrane</location>
        <topology evidence="1">Multi-pass membrane protein</topology>
    </subcellularLocation>
</comment>
<dbReference type="STRING" id="61395.A0A1Y1WJ91"/>
<dbReference type="PANTHER" id="PTHR11360:SF317">
    <property type="entry name" value="MAJOR FACILITATOR SUPERFAMILY (MFS) PROFILE DOMAIN-CONTAINING PROTEIN-RELATED"/>
    <property type="match status" value="1"/>
</dbReference>
<evidence type="ECO:0000256" key="3">
    <source>
        <dbReference type="SAM" id="Phobius"/>
    </source>
</evidence>
<feature type="transmembrane region" description="Helical" evidence="3">
    <location>
        <begin position="50"/>
        <end position="74"/>
    </location>
</feature>
<dbReference type="Pfam" id="PF07690">
    <property type="entry name" value="MFS_1"/>
    <property type="match status" value="1"/>
</dbReference>
<organism evidence="4 5">
    <name type="scientific">Linderina pennispora</name>
    <dbReference type="NCBI Taxonomy" id="61395"/>
    <lineage>
        <taxon>Eukaryota</taxon>
        <taxon>Fungi</taxon>
        <taxon>Fungi incertae sedis</taxon>
        <taxon>Zoopagomycota</taxon>
        <taxon>Kickxellomycotina</taxon>
        <taxon>Kickxellomycetes</taxon>
        <taxon>Kickxellales</taxon>
        <taxon>Kickxellaceae</taxon>
        <taxon>Linderina</taxon>
    </lineage>
</organism>
<dbReference type="CDD" id="cd17353">
    <property type="entry name" value="MFS_OFA_like"/>
    <property type="match status" value="1"/>
</dbReference>
<feature type="transmembrane region" description="Helical" evidence="3">
    <location>
        <begin position="180"/>
        <end position="200"/>
    </location>
</feature>
<feature type="transmembrane region" description="Helical" evidence="3">
    <location>
        <begin position="403"/>
        <end position="427"/>
    </location>
</feature>
<dbReference type="GeneID" id="63802568"/>
<keyword evidence="3" id="KW-1133">Transmembrane helix</keyword>
<dbReference type="EMBL" id="MCFD01000001">
    <property type="protein sequence ID" value="ORX73607.1"/>
    <property type="molecule type" value="Genomic_DNA"/>
</dbReference>
<comment type="similarity">
    <text evidence="2">Belongs to the major facilitator superfamily. Monocarboxylate porter (TC 2.A.1.13) family.</text>
</comment>
<evidence type="ECO:0000256" key="2">
    <source>
        <dbReference type="ARBA" id="ARBA00006727"/>
    </source>
</evidence>